<dbReference type="EMBL" id="LSSK01000303">
    <property type="protein sequence ID" value="OMH83828.1"/>
    <property type="molecule type" value="Genomic_DNA"/>
</dbReference>
<evidence type="ECO:0000313" key="2">
    <source>
        <dbReference type="Proteomes" id="UP000188320"/>
    </source>
</evidence>
<organism evidence="1 2">
    <name type="scientific">Zancudomyces culisetae</name>
    <name type="common">Gut fungus</name>
    <name type="synonym">Smittium culisetae</name>
    <dbReference type="NCBI Taxonomy" id="1213189"/>
    <lineage>
        <taxon>Eukaryota</taxon>
        <taxon>Fungi</taxon>
        <taxon>Fungi incertae sedis</taxon>
        <taxon>Zoopagomycota</taxon>
        <taxon>Kickxellomycotina</taxon>
        <taxon>Harpellomycetes</taxon>
        <taxon>Harpellales</taxon>
        <taxon>Legeriomycetaceae</taxon>
        <taxon>Zancudomyces</taxon>
    </lineage>
</organism>
<accession>A0A1R1PS95</accession>
<gene>
    <name evidence="1" type="ORF">AX774_g2659</name>
</gene>
<name>A0A1R1PS95_ZANCU</name>
<dbReference type="AlphaFoldDB" id="A0A1R1PS95"/>
<protein>
    <submittedName>
        <fullName evidence="1">Uncharacterized protein</fullName>
    </submittedName>
</protein>
<evidence type="ECO:0000313" key="1">
    <source>
        <dbReference type="EMBL" id="OMH83828.1"/>
    </source>
</evidence>
<keyword evidence="2" id="KW-1185">Reference proteome</keyword>
<proteinExistence type="predicted"/>
<dbReference type="Proteomes" id="UP000188320">
    <property type="component" value="Unassembled WGS sequence"/>
</dbReference>
<reference evidence="2" key="1">
    <citation type="submission" date="2017-01" db="EMBL/GenBank/DDBJ databases">
        <authorList>
            <person name="Wang Y."/>
            <person name="White M."/>
            <person name="Kvist S."/>
            <person name="Moncalvo J.-M."/>
        </authorList>
    </citation>
    <scope>NUCLEOTIDE SEQUENCE [LARGE SCALE GENOMIC DNA]</scope>
    <source>
        <strain evidence="2">COL-18-3</strain>
    </source>
</reference>
<sequence length="68" mass="7707">MCVQHCVYCSICSPQTYAWECGRELARETSRQGGPFSTSTESGIRFLKKGEYLEIGPDRAISFFDSQF</sequence>
<comment type="caution">
    <text evidence="1">The sequence shown here is derived from an EMBL/GenBank/DDBJ whole genome shotgun (WGS) entry which is preliminary data.</text>
</comment>